<dbReference type="InterPro" id="IPR011009">
    <property type="entry name" value="Kinase-like_dom_sf"/>
</dbReference>
<evidence type="ECO:0000259" key="1">
    <source>
        <dbReference type="PROSITE" id="PS50011"/>
    </source>
</evidence>
<keyword evidence="2" id="KW-0418">Kinase</keyword>
<dbReference type="PANTHER" id="PTHR24345">
    <property type="entry name" value="SERINE/THREONINE-PROTEIN KINASE PLK"/>
    <property type="match status" value="1"/>
</dbReference>
<dbReference type="GO" id="GO:0005524">
    <property type="term" value="F:ATP binding"/>
    <property type="evidence" value="ECO:0007669"/>
    <property type="project" value="InterPro"/>
</dbReference>
<dbReference type="Pfam" id="PF00069">
    <property type="entry name" value="Pkinase"/>
    <property type="match status" value="1"/>
</dbReference>
<keyword evidence="2" id="KW-0808">Transferase</keyword>
<name>A0A2I1GFT9_9GLOM</name>
<protein>
    <submittedName>
        <fullName evidence="2">Kinase-like protein</fullName>
    </submittedName>
</protein>
<evidence type="ECO:0000313" key="3">
    <source>
        <dbReference type="Proteomes" id="UP000234323"/>
    </source>
</evidence>
<dbReference type="InterPro" id="IPR000719">
    <property type="entry name" value="Prot_kinase_dom"/>
</dbReference>
<gene>
    <name evidence="2" type="ORF">RhiirA4_542648</name>
</gene>
<dbReference type="Proteomes" id="UP000234323">
    <property type="component" value="Unassembled WGS sequence"/>
</dbReference>
<dbReference type="AlphaFoldDB" id="A0A2I1GFT9"/>
<keyword evidence="3" id="KW-1185">Reference proteome</keyword>
<feature type="domain" description="Protein kinase" evidence="1">
    <location>
        <begin position="31"/>
        <end position="340"/>
    </location>
</feature>
<dbReference type="VEuPathDB" id="FungiDB:RhiirA1_384725"/>
<dbReference type="PROSITE" id="PS50011">
    <property type="entry name" value="PROTEIN_KINASE_DOM"/>
    <property type="match status" value="1"/>
</dbReference>
<dbReference type="VEuPathDB" id="FungiDB:RhiirFUN_018173"/>
<dbReference type="GO" id="GO:0004672">
    <property type="term" value="F:protein kinase activity"/>
    <property type="evidence" value="ECO:0007669"/>
    <property type="project" value="InterPro"/>
</dbReference>
<evidence type="ECO:0000313" key="2">
    <source>
        <dbReference type="EMBL" id="PKY45491.1"/>
    </source>
</evidence>
<organism evidence="2 3">
    <name type="scientific">Rhizophagus irregularis</name>
    <dbReference type="NCBI Taxonomy" id="588596"/>
    <lineage>
        <taxon>Eukaryota</taxon>
        <taxon>Fungi</taxon>
        <taxon>Fungi incertae sedis</taxon>
        <taxon>Mucoromycota</taxon>
        <taxon>Glomeromycotina</taxon>
        <taxon>Glomeromycetes</taxon>
        <taxon>Glomerales</taxon>
        <taxon>Glomeraceae</taxon>
        <taxon>Rhizophagus</taxon>
    </lineage>
</organism>
<dbReference type="SMART" id="SM00220">
    <property type="entry name" value="S_TKc"/>
    <property type="match status" value="1"/>
</dbReference>
<dbReference type="GO" id="GO:0005634">
    <property type="term" value="C:nucleus"/>
    <property type="evidence" value="ECO:0007669"/>
    <property type="project" value="TreeGrafter"/>
</dbReference>
<proteinExistence type="predicted"/>
<dbReference type="Gene3D" id="1.10.510.10">
    <property type="entry name" value="Transferase(Phosphotransferase) domain 1"/>
    <property type="match status" value="1"/>
</dbReference>
<reference evidence="2 3" key="1">
    <citation type="submission" date="2015-10" db="EMBL/GenBank/DDBJ databases">
        <title>Genome analyses suggest a sexual origin of heterokaryosis in a supposedly ancient asexual fungus.</title>
        <authorList>
            <person name="Ropars J."/>
            <person name="Sedzielewska K."/>
            <person name="Noel J."/>
            <person name="Charron P."/>
            <person name="Farinelli L."/>
            <person name="Marton T."/>
            <person name="Kruger M."/>
            <person name="Pelin A."/>
            <person name="Brachmann A."/>
            <person name="Corradi N."/>
        </authorList>
    </citation>
    <scope>NUCLEOTIDE SEQUENCE [LARGE SCALE GENOMIC DNA]</scope>
    <source>
        <strain evidence="2 3">A4</strain>
    </source>
</reference>
<dbReference type="VEuPathDB" id="FungiDB:RhiirFUN_018174"/>
<accession>A0A2I1GFT9</accession>
<dbReference type="VEuPathDB" id="FungiDB:FUN_000787"/>
<comment type="caution">
    <text evidence="2">The sequence shown here is derived from an EMBL/GenBank/DDBJ whole genome shotgun (WGS) entry which is preliminary data.</text>
</comment>
<sequence>MTLLPCFVEHSKNHRAYWEEGPLLGWNTKSNEWTRTGGQFLWRKILYCTSRFLKSEYEASKSNPSKRLVYGMTRNPLTNDYAVIERLVDRYPDCHKEWMSLRWCRDCNPKHFESERHKWTSGNSEIDDFILETQITAEFSDQALEWIPETQLTEFKLIEKGEEGVKEFLEEIKAMHQCRKVNLDRLWSLTIDFRSLHRSGLIHRDLHSGNVLFGDNRRNFVADLGLACKDGQNITGEIKGVLPYVAPEIHCRQPHTKASDIYSFGMDPKDKLNEEEKSIKDQFVSSDLERQRSSRPAITFRELSTRPLTSCRLPTVSLSNQDLQYQTTQYDLKLTNDLPL</sequence>
<dbReference type="EMBL" id="LLXI01000387">
    <property type="protein sequence ID" value="PKY45491.1"/>
    <property type="molecule type" value="Genomic_DNA"/>
</dbReference>
<dbReference type="SUPFAM" id="SSF56112">
    <property type="entry name" value="Protein kinase-like (PK-like)"/>
    <property type="match status" value="1"/>
</dbReference>